<dbReference type="GO" id="GO:0003677">
    <property type="term" value="F:DNA binding"/>
    <property type="evidence" value="ECO:0007669"/>
    <property type="project" value="UniProtKB-UniRule"/>
</dbReference>
<sequence length="251" mass="29464">MLNVLLFLLAKQKKKQSLEEMAIQIQNGDEQLLNIVLEDYKPFIKKTVSSVCKRFIYESDDEFSIGLIAFHDAILKYNLQRGSSLISFSEVIIKRKVIDYIRKNGKFQDISFDKSIFEDGDDSSNLTIDQIVSVEEFGKQEEARKRREEILYFQEQLAQYKLSFQDLVEQSPKHEDARLNAIEIAKKVVGSQELLDYLIEKRRLPIKKLEKQVNVTRKTIERNRKYIIAISLILIGDYVYLRDYLKGRLEI</sequence>
<dbReference type="Proteomes" id="UP000050398">
    <property type="component" value="Unassembled WGS sequence"/>
</dbReference>
<keyword evidence="5 6" id="KW-0804">Transcription</keyword>
<evidence type="ECO:0000256" key="2">
    <source>
        <dbReference type="ARBA" id="ARBA00023015"/>
    </source>
</evidence>
<evidence type="ECO:0000256" key="1">
    <source>
        <dbReference type="ARBA" id="ARBA00022490"/>
    </source>
</evidence>
<dbReference type="InterPro" id="IPR007627">
    <property type="entry name" value="RNA_pol_sigma70_r2"/>
</dbReference>
<dbReference type="InterPro" id="IPR013325">
    <property type="entry name" value="RNA_pol_sigma_r2"/>
</dbReference>
<feature type="short sequence motif" description="Polymerase core binding" evidence="6">
    <location>
        <begin position="61"/>
        <end position="74"/>
    </location>
</feature>
<protein>
    <recommendedName>
        <fullName evidence="6">RNA polymerase sigma factor SigI</fullName>
    </recommendedName>
</protein>
<dbReference type="GO" id="GO:0006352">
    <property type="term" value="P:DNA-templated transcription initiation"/>
    <property type="evidence" value="ECO:0007669"/>
    <property type="project" value="UniProtKB-UniRule"/>
</dbReference>
<dbReference type="NCBIfam" id="NF006172">
    <property type="entry name" value="PRK08311.1-3"/>
    <property type="match status" value="1"/>
</dbReference>
<dbReference type="GO" id="GO:0016987">
    <property type="term" value="F:sigma factor activity"/>
    <property type="evidence" value="ECO:0007669"/>
    <property type="project" value="UniProtKB-UniRule"/>
</dbReference>
<dbReference type="InterPro" id="IPR014244">
    <property type="entry name" value="RNA_pol_sigma-I"/>
</dbReference>
<keyword evidence="1 6" id="KW-0963">Cytoplasm</keyword>
<gene>
    <name evidence="6" type="primary">sigI</name>
    <name evidence="8" type="ORF">AM506_01585</name>
</gene>
<comment type="function">
    <text evidence="6">Sigma factors are initiation factors that promote the attachment of RNA polymerase to specific initiation sites and are then released.</text>
</comment>
<evidence type="ECO:0000313" key="8">
    <source>
        <dbReference type="EMBL" id="KPL61349.1"/>
    </source>
</evidence>
<keyword evidence="2 6" id="KW-0805">Transcription regulation</keyword>
<dbReference type="AlphaFoldDB" id="A0A0P6WKT8"/>
<keyword evidence="6" id="KW-0346">Stress response</keyword>
<evidence type="ECO:0000256" key="5">
    <source>
        <dbReference type="ARBA" id="ARBA00023163"/>
    </source>
</evidence>
<evidence type="ECO:0000256" key="6">
    <source>
        <dbReference type="HAMAP-Rule" id="MF_02064"/>
    </source>
</evidence>
<evidence type="ECO:0000259" key="7">
    <source>
        <dbReference type="Pfam" id="PF04542"/>
    </source>
</evidence>
<dbReference type="eggNOG" id="COG1191">
    <property type="taxonomic scope" value="Bacteria"/>
</dbReference>
<comment type="subcellular location">
    <subcellularLocation>
        <location evidence="6">Cytoplasm</location>
    </subcellularLocation>
</comment>
<dbReference type="PIRSF" id="PIRSF038953">
    <property type="entry name" value="SigI"/>
    <property type="match status" value="1"/>
</dbReference>
<dbReference type="PATRIC" id="fig|218284.4.peg.332"/>
<dbReference type="PANTHER" id="PTHR30385:SF6">
    <property type="entry name" value="RNA POLYMERASE SIGMA FACTOR SIGI"/>
    <property type="match status" value="1"/>
</dbReference>
<dbReference type="PANTHER" id="PTHR30385">
    <property type="entry name" value="SIGMA FACTOR F FLAGELLAR"/>
    <property type="match status" value="1"/>
</dbReference>
<dbReference type="Pfam" id="PF04542">
    <property type="entry name" value="Sigma70_r2"/>
    <property type="match status" value="1"/>
</dbReference>
<feature type="domain" description="RNA polymerase sigma-70 region 2" evidence="7">
    <location>
        <begin position="38"/>
        <end position="106"/>
    </location>
</feature>
<reference evidence="8 9" key="1">
    <citation type="submission" date="2015-08" db="EMBL/GenBank/DDBJ databases">
        <title>Draft Genome Sequence of Bacillus vietnamensis UCD-SED5.</title>
        <authorList>
            <person name="Lee R.D."/>
            <person name="Jospin G."/>
            <person name="Lang J.M."/>
            <person name="Coil D.A."/>
            <person name="Eisen J.A."/>
        </authorList>
    </citation>
    <scope>NUCLEOTIDE SEQUENCE [LARGE SCALE GENOMIC DNA]</scope>
    <source>
        <strain evidence="8 9">UCD-SED5</strain>
    </source>
</reference>
<keyword evidence="3 6" id="KW-0731">Sigma factor</keyword>
<evidence type="ECO:0000313" key="9">
    <source>
        <dbReference type="Proteomes" id="UP000050398"/>
    </source>
</evidence>
<comment type="similarity">
    <text evidence="6">Belongs to the sigma-70 factor family. SigI subfamily.</text>
</comment>
<evidence type="ECO:0000256" key="3">
    <source>
        <dbReference type="ARBA" id="ARBA00023082"/>
    </source>
</evidence>
<dbReference type="OrthoDB" id="3190733at2"/>
<comment type="caution">
    <text evidence="8">The sequence shown here is derived from an EMBL/GenBank/DDBJ whole genome shotgun (WGS) entry which is preliminary data.</text>
</comment>
<dbReference type="RefSeq" id="WP_060670129.1">
    <property type="nucleotide sequence ID" value="NZ_JBCNGU010000008.1"/>
</dbReference>
<dbReference type="EMBL" id="LIXZ01000001">
    <property type="protein sequence ID" value="KPL61349.1"/>
    <property type="molecule type" value="Genomic_DNA"/>
</dbReference>
<dbReference type="Gene3D" id="1.10.1740.10">
    <property type="match status" value="1"/>
</dbReference>
<comment type="activity regulation">
    <text evidence="6">Negatively regulated by the anti-sigma-I factor RsgI.</text>
</comment>
<keyword evidence="4 6" id="KW-0238">DNA-binding</keyword>
<dbReference type="GO" id="GO:0005737">
    <property type="term" value="C:cytoplasm"/>
    <property type="evidence" value="ECO:0007669"/>
    <property type="project" value="UniProtKB-SubCell"/>
</dbReference>
<dbReference type="SUPFAM" id="SSF88946">
    <property type="entry name" value="Sigma2 domain of RNA polymerase sigma factors"/>
    <property type="match status" value="1"/>
</dbReference>
<comment type="subunit">
    <text evidence="6">Interacts with RsgI.</text>
</comment>
<feature type="DNA-binding region" description="H-T-H motif" evidence="6">
    <location>
        <begin position="206"/>
        <end position="225"/>
    </location>
</feature>
<evidence type="ECO:0000256" key="4">
    <source>
        <dbReference type="ARBA" id="ARBA00023125"/>
    </source>
</evidence>
<dbReference type="NCBIfam" id="TIGR02895">
    <property type="entry name" value="spore_sigI"/>
    <property type="match status" value="1"/>
</dbReference>
<proteinExistence type="inferred from homology"/>
<organism evidence="8 9">
    <name type="scientific">Rossellomorea vietnamensis</name>
    <dbReference type="NCBI Taxonomy" id="218284"/>
    <lineage>
        <taxon>Bacteria</taxon>
        <taxon>Bacillati</taxon>
        <taxon>Bacillota</taxon>
        <taxon>Bacilli</taxon>
        <taxon>Bacillales</taxon>
        <taxon>Bacillaceae</taxon>
        <taxon>Rossellomorea</taxon>
    </lineage>
</organism>
<accession>A0A0P6WKT8</accession>
<name>A0A0P6WKT8_9BACI</name>
<dbReference type="HAMAP" id="MF_02064">
    <property type="entry name" value="Sigma70_SigI"/>
    <property type="match status" value="1"/>
</dbReference>